<dbReference type="PANTHER" id="PTHR46044:SF14">
    <property type="entry name" value="ARYLACETONITRILASE"/>
    <property type="match status" value="1"/>
</dbReference>
<evidence type="ECO:0000313" key="2">
    <source>
        <dbReference type="EMBL" id="UQC87214.1"/>
    </source>
</evidence>
<dbReference type="AlphaFoldDB" id="A0A9Q8T0X5"/>
<keyword evidence="1" id="KW-0378">Hydrolase</keyword>
<sequence length="109" mass="12499">MSRTHVVEGSCFVLRCTDVLTQETIDKMQTLSGQLCNKPGGGCCAVYKPDGRKLSKDLPGDEESMLYADLDMDRIMEPKRFLNTCEHYSRLNLRWLGSDHEEKWNIRSV</sequence>
<dbReference type="PANTHER" id="PTHR46044">
    <property type="entry name" value="NITRILASE"/>
    <property type="match status" value="1"/>
</dbReference>
<gene>
    <name evidence="2" type="ORF">CLUP02_12716</name>
</gene>
<dbReference type="InterPro" id="IPR044149">
    <property type="entry name" value="Nitrilases_CHs"/>
</dbReference>
<organism evidence="2 3">
    <name type="scientific">Colletotrichum lupini</name>
    <dbReference type="NCBI Taxonomy" id="145971"/>
    <lineage>
        <taxon>Eukaryota</taxon>
        <taxon>Fungi</taxon>
        <taxon>Dikarya</taxon>
        <taxon>Ascomycota</taxon>
        <taxon>Pezizomycotina</taxon>
        <taxon>Sordariomycetes</taxon>
        <taxon>Hypocreomycetidae</taxon>
        <taxon>Glomerellales</taxon>
        <taxon>Glomerellaceae</taxon>
        <taxon>Colletotrichum</taxon>
        <taxon>Colletotrichum acutatum species complex</taxon>
    </lineage>
</organism>
<keyword evidence="3" id="KW-1185">Reference proteome</keyword>
<dbReference type="Gene3D" id="3.60.110.10">
    <property type="entry name" value="Carbon-nitrogen hydrolase"/>
    <property type="match status" value="1"/>
</dbReference>
<dbReference type="GO" id="GO:0016787">
    <property type="term" value="F:hydrolase activity"/>
    <property type="evidence" value="ECO:0007669"/>
    <property type="project" value="UniProtKB-KW"/>
</dbReference>
<evidence type="ECO:0000313" key="3">
    <source>
        <dbReference type="Proteomes" id="UP000830671"/>
    </source>
</evidence>
<dbReference type="EMBL" id="CP019478">
    <property type="protein sequence ID" value="UQC87214.1"/>
    <property type="molecule type" value="Genomic_DNA"/>
</dbReference>
<dbReference type="KEGG" id="clup:CLUP02_12716"/>
<reference evidence="2" key="1">
    <citation type="journal article" date="2021" name="Mol. Plant Microbe Interact.">
        <title>Complete Genome Sequence of the Plant-Pathogenic Fungus Colletotrichum lupini.</title>
        <authorList>
            <person name="Baroncelli R."/>
            <person name="Pensec F."/>
            <person name="Da Lio D."/>
            <person name="Boufleur T."/>
            <person name="Vicente I."/>
            <person name="Sarrocco S."/>
            <person name="Picot A."/>
            <person name="Baraldi E."/>
            <person name="Sukno S."/>
            <person name="Thon M."/>
            <person name="Le Floch G."/>
        </authorList>
    </citation>
    <scope>NUCLEOTIDE SEQUENCE</scope>
    <source>
        <strain evidence="2">IMI 504893</strain>
    </source>
</reference>
<dbReference type="InterPro" id="IPR036526">
    <property type="entry name" value="C-N_Hydrolase_sf"/>
</dbReference>
<dbReference type="Proteomes" id="UP000830671">
    <property type="component" value="Chromosome 6"/>
</dbReference>
<dbReference type="GeneID" id="73346689"/>
<name>A0A9Q8T0X5_9PEZI</name>
<dbReference type="SUPFAM" id="SSF56317">
    <property type="entry name" value="Carbon-nitrogen hydrolase"/>
    <property type="match status" value="1"/>
</dbReference>
<dbReference type="RefSeq" id="XP_049148825.1">
    <property type="nucleotide sequence ID" value="XM_049291679.1"/>
</dbReference>
<protein>
    <submittedName>
        <fullName evidence="2">Uncharacterized protein</fullName>
    </submittedName>
</protein>
<evidence type="ECO:0000256" key="1">
    <source>
        <dbReference type="ARBA" id="ARBA00022801"/>
    </source>
</evidence>
<accession>A0A9Q8T0X5</accession>
<proteinExistence type="predicted"/>